<dbReference type="AlphaFoldDB" id="A0A4R2PKY4"/>
<evidence type="ECO:0000256" key="1">
    <source>
        <dbReference type="ARBA" id="ARBA00022679"/>
    </source>
</evidence>
<dbReference type="OrthoDB" id="9804026at2"/>
<dbReference type="PROSITE" id="PS51186">
    <property type="entry name" value="GNAT"/>
    <property type="match status" value="1"/>
</dbReference>
<dbReference type="RefSeq" id="WP_132707809.1">
    <property type="nucleotide sequence ID" value="NZ_JACIGF010000003.1"/>
</dbReference>
<keyword evidence="2" id="KW-0012">Acyltransferase</keyword>
<evidence type="ECO:0000256" key="3">
    <source>
        <dbReference type="SAM" id="MobiDB-lite"/>
    </source>
</evidence>
<dbReference type="InterPro" id="IPR000182">
    <property type="entry name" value="GNAT_dom"/>
</dbReference>
<dbReference type="SUPFAM" id="SSF55729">
    <property type="entry name" value="Acyl-CoA N-acyltransferases (Nat)"/>
    <property type="match status" value="1"/>
</dbReference>
<accession>A0A4R2PKY4</accession>
<gene>
    <name evidence="5" type="ORF">EV659_103139</name>
</gene>
<dbReference type="Proteomes" id="UP000295399">
    <property type="component" value="Unassembled WGS sequence"/>
</dbReference>
<keyword evidence="1 5" id="KW-0808">Transferase</keyword>
<keyword evidence="6" id="KW-1185">Reference proteome</keyword>
<dbReference type="CDD" id="cd04301">
    <property type="entry name" value="NAT_SF"/>
    <property type="match status" value="1"/>
</dbReference>
<dbReference type="Gene3D" id="3.40.630.30">
    <property type="match status" value="1"/>
</dbReference>
<organism evidence="5 6">
    <name type="scientific">Rhodothalassium salexigens DSM 2132</name>
    <dbReference type="NCBI Taxonomy" id="1188247"/>
    <lineage>
        <taxon>Bacteria</taxon>
        <taxon>Pseudomonadati</taxon>
        <taxon>Pseudomonadota</taxon>
        <taxon>Alphaproteobacteria</taxon>
        <taxon>Rhodothalassiales</taxon>
        <taxon>Rhodothalassiaceae</taxon>
        <taxon>Rhodothalassium</taxon>
    </lineage>
</organism>
<dbReference type="PANTHER" id="PTHR43877">
    <property type="entry name" value="AMINOALKYLPHOSPHONATE N-ACETYLTRANSFERASE-RELATED-RELATED"/>
    <property type="match status" value="1"/>
</dbReference>
<sequence length="176" mass="19374">MTDGRPEPAAADRQPPTVRPVRATDAESLHAVHAQCFDPRSGEFWRRSDLVAALDQPTMTALVAETPAGVTMGYALARRAADQAEILSLGVAPDNRRSGCARHLLRQMVKRLKRQGVSHVFLEVRETNVAARALYEAAGFRVIGRRRAYYLSHDGTRTDGLTMMVNTSRDLFNGTA</sequence>
<evidence type="ECO:0000259" key="4">
    <source>
        <dbReference type="PROSITE" id="PS51186"/>
    </source>
</evidence>
<dbReference type="InterPro" id="IPR050832">
    <property type="entry name" value="Bact_Acetyltransf"/>
</dbReference>
<feature type="domain" description="N-acetyltransferase" evidence="4">
    <location>
        <begin position="16"/>
        <end position="168"/>
    </location>
</feature>
<name>A0A4R2PKY4_RHOSA</name>
<dbReference type="InParanoid" id="A0A4R2PKY4"/>
<dbReference type="EMBL" id="SLXO01000003">
    <property type="protein sequence ID" value="TCP36252.1"/>
    <property type="molecule type" value="Genomic_DNA"/>
</dbReference>
<comment type="caution">
    <text evidence="5">The sequence shown here is derived from an EMBL/GenBank/DDBJ whole genome shotgun (WGS) entry which is preliminary data.</text>
</comment>
<protein>
    <submittedName>
        <fullName evidence="5">Ribosomal-protein-alanine N-acetyltransferase</fullName>
    </submittedName>
</protein>
<evidence type="ECO:0000313" key="6">
    <source>
        <dbReference type="Proteomes" id="UP000295399"/>
    </source>
</evidence>
<evidence type="ECO:0000256" key="2">
    <source>
        <dbReference type="ARBA" id="ARBA00023315"/>
    </source>
</evidence>
<reference evidence="5 6" key="1">
    <citation type="submission" date="2019-03" db="EMBL/GenBank/DDBJ databases">
        <title>Genomic Encyclopedia of Type Strains, Phase IV (KMG-IV): sequencing the most valuable type-strain genomes for metagenomic binning, comparative biology and taxonomic classification.</title>
        <authorList>
            <person name="Goeker M."/>
        </authorList>
    </citation>
    <scope>NUCLEOTIDE SEQUENCE [LARGE SCALE GENOMIC DNA]</scope>
    <source>
        <strain evidence="5 6">DSM 2132</strain>
    </source>
</reference>
<dbReference type="FunCoup" id="A0A4R2PKY4">
    <property type="interactions" value="235"/>
</dbReference>
<dbReference type="InterPro" id="IPR016181">
    <property type="entry name" value="Acyl_CoA_acyltransferase"/>
</dbReference>
<dbReference type="GO" id="GO:0016747">
    <property type="term" value="F:acyltransferase activity, transferring groups other than amino-acyl groups"/>
    <property type="evidence" value="ECO:0007669"/>
    <property type="project" value="InterPro"/>
</dbReference>
<dbReference type="Pfam" id="PF00583">
    <property type="entry name" value="Acetyltransf_1"/>
    <property type="match status" value="1"/>
</dbReference>
<feature type="region of interest" description="Disordered" evidence="3">
    <location>
        <begin position="1"/>
        <end position="20"/>
    </location>
</feature>
<evidence type="ECO:0000313" key="5">
    <source>
        <dbReference type="EMBL" id="TCP36252.1"/>
    </source>
</evidence>
<proteinExistence type="predicted"/>